<dbReference type="GO" id="GO:0006631">
    <property type="term" value="P:fatty acid metabolic process"/>
    <property type="evidence" value="ECO:0007669"/>
    <property type="project" value="TreeGrafter"/>
</dbReference>
<organism evidence="3 4">
    <name type="scientific">Haematococcus lacustris</name>
    <name type="common">Green alga</name>
    <name type="synonym">Haematococcus pluvialis</name>
    <dbReference type="NCBI Taxonomy" id="44745"/>
    <lineage>
        <taxon>Eukaryota</taxon>
        <taxon>Viridiplantae</taxon>
        <taxon>Chlorophyta</taxon>
        <taxon>core chlorophytes</taxon>
        <taxon>Chlorophyceae</taxon>
        <taxon>CS clade</taxon>
        <taxon>Chlamydomonadales</taxon>
        <taxon>Haematococcaceae</taxon>
        <taxon>Haematococcus</taxon>
    </lineage>
</organism>
<evidence type="ECO:0000313" key="3">
    <source>
        <dbReference type="EMBL" id="GFH28103.1"/>
    </source>
</evidence>
<dbReference type="AlphaFoldDB" id="A0A6A0A6H3"/>
<feature type="domain" description="Alpha-ketoglutarate-dependent dioxygenase AlkB-like" evidence="2">
    <location>
        <begin position="8"/>
        <end position="57"/>
    </location>
</feature>
<dbReference type="GO" id="GO:0005759">
    <property type="term" value="C:mitochondrial matrix"/>
    <property type="evidence" value="ECO:0007669"/>
    <property type="project" value="TreeGrafter"/>
</dbReference>
<dbReference type="EMBL" id="BLLF01003743">
    <property type="protein sequence ID" value="GFH28103.1"/>
    <property type="molecule type" value="Genomic_DNA"/>
</dbReference>
<comment type="caution">
    <text evidence="3">The sequence shown here is derived from an EMBL/GenBank/DDBJ whole genome shotgun (WGS) entry which is preliminary data.</text>
</comment>
<evidence type="ECO:0000256" key="1">
    <source>
        <dbReference type="ARBA" id="ARBA00007879"/>
    </source>
</evidence>
<dbReference type="InterPro" id="IPR037151">
    <property type="entry name" value="AlkB-like_sf"/>
</dbReference>
<dbReference type="InterPro" id="IPR027450">
    <property type="entry name" value="AlkB-like"/>
</dbReference>
<dbReference type="PANTHER" id="PTHR21052">
    <property type="entry name" value="SPERMATOGENESIS ASSOCIATED 11-RELATED"/>
    <property type="match status" value="1"/>
</dbReference>
<accession>A0A6A0A6H3</accession>
<dbReference type="InterPro" id="IPR032870">
    <property type="entry name" value="ALKBH7-like"/>
</dbReference>
<dbReference type="GO" id="GO:0051213">
    <property type="term" value="F:dioxygenase activity"/>
    <property type="evidence" value="ECO:0007669"/>
    <property type="project" value="UniProtKB-KW"/>
</dbReference>
<sequence>MARLGHGQVLLEGGDLLLLHGPARYHWRHGIDAVPQEVERATGRNVVRSLRVSVTLRKLSGILLTEPAD</sequence>
<dbReference type="Pfam" id="PF13532">
    <property type="entry name" value="2OG-FeII_Oxy_2"/>
    <property type="match status" value="1"/>
</dbReference>
<keyword evidence="3" id="KW-0560">Oxidoreductase</keyword>
<name>A0A6A0A6H3_HAELA</name>
<protein>
    <submittedName>
        <fullName evidence="3">Fe2OG dioxygenase domain-containing protein</fullName>
    </submittedName>
</protein>
<reference evidence="3 4" key="1">
    <citation type="submission" date="2020-02" db="EMBL/GenBank/DDBJ databases">
        <title>Draft genome sequence of Haematococcus lacustris strain NIES-144.</title>
        <authorList>
            <person name="Morimoto D."/>
            <person name="Nakagawa S."/>
            <person name="Yoshida T."/>
            <person name="Sawayama S."/>
        </authorList>
    </citation>
    <scope>NUCLEOTIDE SEQUENCE [LARGE SCALE GENOMIC DNA]</scope>
    <source>
        <strain evidence="3 4">NIES-144</strain>
    </source>
</reference>
<evidence type="ECO:0000259" key="2">
    <source>
        <dbReference type="Pfam" id="PF13532"/>
    </source>
</evidence>
<comment type="similarity">
    <text evidence="1">Belongs to the alkB family.</text>
</comment>
<dbReference type="Gene3D" id="2.60.120.590">
    <property type="entry name" value="Alpha-ketoglutarate-dependent dioxygenase AlkB-like"/>
    <property type="match status" value="1"/>
</dbReference>
<dbReference type="Proteomes" id="UP000485058">
    <property type="component" value="Unassembled WGS sequence"/>
</dbReference>
<dbReference type="PANTHER" id="PTHR21052:SF0">
    <property type="entry name" value="ALPHA-KETOGLUTARATE-DEPENDENT DIOXYGENASE ALKB HOMOLOG 7, MITOCHONDRIAL"/>
    <property type="match status" value="1"/>
</dbReference>
<dbReference type="GO" id="GO:0006974">
    <property type="term" value="P:DNA damage response"/>
    <property type="evidence" value="ECO:0007669"/>
    <property type="project" value="InterPro"/>
</dbReference>
<gene>
    <name evidence="3" type="ORF">HaLaN_26536</name>
</gene>
<keyword evidence="3" id="KW-0223">Dioxygenase</keyword>
<dbReference type="SUPFAM" id="SSF51197">
    <property type="entry name" value="Clavaminate synthase-like"/>
    <property type="match status" value="1"/>
</dbReference>
<proteinExistence type="inferred from homology"/>
<keyword evidence="4" id="KW-1185">Reference proteome</keyword>
<evidence type="ECO:0000313" key="4">
    <source>
        <dbReference type="Proteomes" id="UP000485058"/>
    </source>
</evidence>